<evidence type="ECO:0000256" key="1">
    <source>
        <dbReference type="SAM" id="MobiDB-lite"/>
    </source>
</evidence>
<evidence type="ECO:0000256" key="2">
    <source>
        <dbReference type="SAM" id="Phobius"/>
    </source>
</evidence>
<gene>
    <name evidence="3" type="ORF">GJ744_001797</name>
</gene>
<evidence type="ECO:0000313" key="4">
    <source>
        <dbReference type="Proteomes" id="UP000606974"/>
    </source>
</evidence>
<keyword evidence="2" id="KW-0472">Membrane</keyword>
<accession>A0A8H7A9M5</accession>
<sequence>MDRENRSMLRTRASKLVIILVVFVVCVFIIYSWSGGQGTLPETSRGGGSVNQPSSLQAQPLSVTKYLLGDSEDPTKLWYPPYNGSAPQPLPLKQNEAPGVGKRARTPLLIPFTRNNGMLQQTVLSYIAAGWPREDIIIIDNSGTMDANDRGLLSKDNPFYLDYKTLRTRYRVSILQTPTLLSFSQLQNYFLRTSMSHNWRYFFWSHMDVAVLSDEETEPYKSFYNRVMDILNDLGLSSPDATHASSSETWALKYFTYDWLTLINVSPWRKIGQWDTFIPYYSSDCDAYSRVVMNGFSKDDVRAGHLFDIPDVIKDPERKFFPDLNNQSEMTQLNSPRYKALLAELRKLQDDKPRSSRNKWQGSNTGGKGEPWTYDPDGFEKMWWDTAGFGRELYKKKWGTEECRLDEHGGRLSDAFHRGISV</sequence>
<dbReference type="OrthoDB" id="3527108at2759"/>
<keyword evidence="2" id="KW-1133">Transmembrane helix</keyword>
<feature type="transmembrane region" description="Helical" evidence="2">
    <location>
        <begin position="16"/>
        <end position="34"/>
    </location>
</feature>
<comment type="caution">
    <text evidence="3">The sequence shown here is derived from an EMBL/GenBank/DDBJ whole genome shotgun (WGS) entry which is preliminary data.</text>
</comment>
<proteinExistence type="predicted"/>
<reference evidence="3" key="1">
    <citation type="submission" date="2020-02" db="EMBL/GenBank/DDBJ databases">
        <authorList>
            <person name="Palmer J.M."/>
        </authorList>
    </citation>
    <scope>NUCLEOTIDE SEQUENCE</scope>
    <source>
        <strain evidence="3">EPUS1.4</strain>
        <tissue evidence="3">Thallus</tissue>
    </source>
</reference>
<protein>
    <submittedName>
        <fullName evidence="3">Uncharacterized protein</fullName>
    </submittedName>
</protein>
<dbReference type="Proteomes" id="UP000606974">
    <property type="component" value="Unassembled WGS sequence"/>
</dbReference>
<feature type="region of interest" description="Disordered" evidence="1">
    <location>
        <begin position="350"/>
        <end position="372"/>
    </location>
</feature>
<dbReference type="EMBL" id="JAACFV010000129">
    <property type="protein sequence ID" value="KAF7504728.1"/>
    <property type="molecule type" value="Genomic_DNA"/>
</dbReference>
<evidence type="ECO:0000313" key="3">
    <source>
        <dbReference type="EMBL" id="KAF7504728.1"/>
    </source>
</evidence>
<organism evidence="3 4">
    <name type="scientific">Endocarpon pusillum</name>
    <dbReference type="NCBI Taxonomy" id="364733"/>
    <lineage>
        <taxon>Eukaryota</taxon>
        <taxon>Fungi</taxon>
        <taxon>Dikarya</taxon>
        <taxon>Ascomycota</taxon>
        <taxon>Pezizomycotina</taxon>
        <taxon>Eurotiomycetes</taxon>
        <taxon>Chaetothyriomycetidae</taxon>
        <taxon>Verrucariales</taxon>
        <taxon>Verrucariaceae</taxon>
        <taxon>Endocarpon</taxon>
    </lineage>
</organism>
<dbReference type="AlphaFoldDB" id="A0A8H7A9M5"/>
<keyword evidence="4" id="KW-1185">Reference proteome</keyword>
<name>A0A8H7A9M5_9EURO</name>
<keyword evidence="2" id="KW-0812">Transmembrane</keyword>